<keyword evidence="1" id="KW-0812">Transmembrane</keyword>
<dbReference type="RefSeq" id="WP_226990039.1">
    <property type="nucleotide sequence ID" value="NZ_FNBD01000008.1"/>
</dbReference>
<dbReference type="EMBL" id="FNBD01000008">
    <property type="protein sequence ID" value="SDF17356.1"/>
    <property type="molecule type" value="Genomic_DNA"/>
</dbReference>
<protein>
    <submittedName>
        <fullName evidence="2">Uncharacterized protein</fullName>
    </submittedName>
</protein>
<evidence type="ECO:0000313" key="3">
    <source>
        <dbReference type="Proteomes" id="UP000182114"/>
    </source>
</evidence>
<accession>A0A1G7IXN9</accession>
<organism evidence="2 3">
    <name type="scientific">Cellulophaga baltica</name>
    <dbReference type="NCBI Taxonomy" id="76594"/>
    <lineage>
        <taxon>Bacteria</taxon>
        <taxon>Pseudomonadati</taxon>
        <taxon>Bacteroidota</taxon>
        <taxon>Flavobacteriia</taxon>
        <taxon>Flavobacteriales</taxon>
        <taxon>Flavobacteriaceae</taxon>
        <taxon>Cellulophaga</taxon>
    </lineage>
</organism>
<evidence type="ECO:0000313" key="2">
    <source>
        <dbReference type="EMBL" id="SDF17356.1"/>
    </source>
</evidence>
<dbReference type="eggNOG" id="ENOG5032UKA">
    <property type="taxonomic scope" value="Bacteria"/>
</dbReference>
<dbReference type="Proteomes" id="UP000182114">
    <property type="component" value="Unassembled WGS sequence"/>
</dbReference>
<feature type="transmembrane region" description="Helical" evidence="1">
    <location>
        <begin position="16"/>
        <end position="35"/>
    </location>
</feature>
<keyword evidence="3" id="KW-1185">Reference proteome</keyword>
<reference evidence="3" key="1">
    <citation type="submission" date="2016-10" db="EMBL/GenBank/DDBJ databases">
        <authorList>
            <person name="Varghese N."/>
            <person name="Submissions S."/>
        </authorList>
    </citation>
    <scope>NUCLEOTIDE SEQUENCE [LARGE SCALE GENOMIC DNA]</scope>
    <source>
        <strain evidence="3">DSM 24729</strain>
    </source>
</reference>
<sequence length="152" mass="17536">MDEAHKIYARGISKKGIFVLMLKLVSISFSFLIFMQSLGICFTDLVKLNQLIEHASFHSEEYGDDIMTFVAKHYGESKAEHQKEHQEEKEDHEKLPFQNHSHISTVIAIVSPVYKADFNKIEFVQHTISNFHYQEPCSSLHSLGLFQPPRIS</sequence>
<keyword evidence="1" id="KW-1133">Transmembrane helix</keyword>
<evidence type="ECO:0000256" key="1">
    <source>
        <dbReference type="SAM" id="Phobius"/>
    </source>
</evidence>
<name>A0A1G7IXN9_9FLAO</name>
<keyword evidence="1" id="KW-0472">Membrane</keyword>
<dbReference type="AlphaFoldDB" id="A0A1G7IXN9"/>
<proteinExistence type="predicted"/>
<gene>
    <name evidence="2" type="ORF">SAMN04487992_10885</name>
</gene>